<dbReference type="PANTHER" id="PTHR47481">
    <property type="match status" value="1"/>
</dbReference>
<evidence type="ECO:0000313" key="2">
    <source>
        <dbReference type="EMBL" id="KAJ4954565.1"/>
    </source>
</evidence>
<dbReference type="AlphaFoldDB" id="A0A9Q0GY08"/>
<feature type="compositionally biased region" description="Polar residues" evidence="1">
    <location>
        <begin position="159"/>
        <end position="170"/>
    </location>
</feature>
<evidence type="ECO:0008006" key="4">
    <source>
        <dbReference type="Google" id="ProtNLM"/>
    </source>
</evidence>
<keyword evidence="3" id="KW-1185">Reference proteome</keyword>
<comment type="caution">
    <text evidence="2">The sequence shown here is derived from an EMBL/GenBank/DDBJ whole genome shotgun (WGS) entry which is preliminary data.</text>
</comment>
<organism evidence="2 3">
    <name type="scientific">Protea cynaroides</name>
    <dbReference type="NCBI Taxonomy" id="273540"/>
    <lineage>
        <taxon>Eukaryota</taxon>
        <taxon>Viridiplantae</taxon>
        <taxon>Streptophyta</taxon>
        <taxon>Embryophyta</taxon>
        <taxon>Tracheophyta</taxon>
        <taxon>Spermatophyta</taxon>
        <taxon>Magnoliopsida</taxon>
        <taxon>Proteales</taxon>
        <taxon>Proteaceae</taxon>
        <taxon>Protea</taxon>
    </lineage>
</organism>
<evidence type="ECO:0000256" key="1">
    <source>
        <dbReference type="SAM" id="MobiDB-lite"/>
    </source>
</evidence>
<gene>
    <name evidence="2" type="ORF">NE237_011348</name>
</gene>
<feature type="region of interest" description="Disordered" evidence="1">
    <location>
        <begin position="159"/>
        <end position="188"/>
    </location>
</feature>
<evidence type="ECO:0000313" key="3">
    <source>
        <dbReference type="Proteomes" id="UP001141806"/>
    </source>
</evidence>
<sequence length="215" mass="23394">MSSGTSTEAAPTTTTLNGNTSTPLVILNITSLIPIKLSSTNYLLWKSLSEPILRGHKLMHLIDGTIPTPTTSASPFYKQDQMLLSWINATLSDSALPYVVGVTSAKKAWDMLKQRYASTTPAHVMSLKRLLIPELAIADDFPNDNSSALVAYRPNKSQSGCGTMNRGSVSHQHRGGNVSRRPPHLVESNSNSRLIQSTTTQGLSVKYATRWVISQ</sequence>
<reference evidence="2" key="1">
    <citation type="journal article" date="2023" name="Plant J.">
        <title>The genome of the king protea, Protea cynaroides.</title>
        <authorList>
            <person name="Chang J."/>
            <person name="Duong T.A."/>
            <person name="Schoeman C."/>
            <person name="Ma X."/>
            <person name="Roodt D."/>
            <person name="Barker N."/>
            <person name="Li Z."/>
            <person name="Van de Peer Y."/>
            <person name="Mizrachi E."/>
        </authorList>
    </citation>
    <scope>NUCLEOTIDE SEQUENCE</scope>
    <source>
        <tissue evidence="2">Young leaves</tissue>
    </source>
</reference>
<dbReference type="PANTHER" id="PTHR47481:SF28">
    <property type="entry name" value="RETROTRANSPOSON COPIA-LIKE N-TERMINAL DOMAIN-CONTAINING PROTEIN"/>
    <property type="match status" value="1"/>
</dbReference>
<dbReference type="OrthoDB" id="1845088at2759"/>
<protein>
    <recommendedName>
        <fullName evidence="4">UBN2_3 domain-containing protein</fullName>
    </recommendedName>
</protein>
<accession>A0A9Q0GY08</accession>
<proteinExistence type="predicted"/>
<dbReference type="Pfam" id="PF14223">
    <property type="entry name" value="Retrotran_gag_2"/>
    <property type="match status" value="1"/>
</dbReference>
<dbReference type="Proteomes" id="UP001141806">
    <property type="component" value="Unassembled WGS sequence"/>
</dbReference>
<dbReference type="EMBL" id="JAMYWD010000011">
    <property type="protein sequence ID" value="KAJ4954565.1"/>
    <property type="molecule type" value="Genomic_DNA"/>
</dbReference>
<name>A0A9Q0GY08_9MAGN</name>